<feature type="region of interest" description="Disordered" evidence="2">
    <location>
        <begin position="429"/>
        <end position="542"/>
    </location>
</feature>
<feature type="region of interest" description="Disordered" evidence="2">
    <location>
        <begin position="599"/>
        <end position="620"/>
    </location>
</feature>
<accession>A0A5N5QU58</accession>
<feature type="coiled-coil region" evidence="1">
    <location>
        <begin position="562"/>
        <end position="596"/>
    </location>
</feature>
<dbReference type="EMBL" id="SSOP01000017">
    <property type="protein sequence ID" value="KAB5594747.1"/>
    <property type="molecule type" value="Genomic_DNA"/>
</dbReference>
<gene>
    <name evidence="3" type="ORF">CTheo_1894</name>
</gene>
<feature type="compositionally biased region" description="Basic and acidic residues" evidence="2">
    <location>
        <begin position="599"/>
        <end position="609"/>
    </location>
</feature>
<feature type="compositionally biased region" description="Low complexity" evidence="2">
    <location>
        <begin position="523"/>
        <end position="539"/>
    </location>
</feature>
<sequence>MSHYEDEQPNESVRGRPKRIVPFIRDTSRGRGRGAGRGSSNPNVIRNQGRGFARGVPPASVISRSDLHAMTRPTHISTSLQYSKSDLSSKLADGFPPKPQPTTVSTTFHGSQGVSMAGPSNPHSGDHTASRPPRLRRRWFRPGVKNKLKNGNNPPPASDSKLPVTELLSDNQLSLCAVNDSPPAKRLRFKGDYTDGHILLPTPERGGSNGLTPEQPTTGTKSTSHDNFPLCRSGCDKPPEEVRDNRRLAKEQEVLALRKLGRDVNAVFIRDDGIAIDWSISTENKDEHINSLLPSEDEMATTTRSTPPLQTRSSSSLDKPLPSHLNPIIISSNDATVQRSYTTTVTEIAYRQLAIPPRHLPRFGNTRKLEIWVLEQMRLLEAELGPVLLPPPELVGVCEYVAGQGTPEGVKPYLRIPYKCAMRACTPDQQSSLHSEPRVPPAKPSTTSVPSCQTHSPSDDLSGSTLPPIAHLSSSHSPTPSNSPPCVKNELDELVHNPPSPLSFPSPQFPNIALSPGLSSIESRPSNQPFSSPNSSRPQTLAQALACSEVKQSTSPNSHEDFDEIQRLRQELELSRLEAEKRHRDLERRILELSDKHFETHAPRPDPREPLAAVPKPSNSTRIVNEGQSELLVLRRGKHDKTRRLLAASDNTILHISWLGVLQLINQNSRQIIASGSESTALESLSVEDACLLSSSSIALALMGSKSQLAIATCSEAGFKFCRLQEQPHEAKGICAVVSASSQSAITLGHDHRYVHWKFDQDSCLTEALSLPKLNICTALSFDPIHSNIVTAGSDSSKRSKLTLHNLAKLEHIPNTVELSNHPHHIHIDPENPAILVLELARLDDQFQVHDIRLPLYQCVQKFGYQNVVHERAEFRVRGSTRGHYFARGDTGIARLWDRRATRSYQTVSVVPHQRVVEAILDPVSLMCATEAHQVLILLIVIYSGSTAITIT</sequence>
<feature type="compositionally biased region" description="Basic and acidic residues" evidence="2">
    <location>
        <begin position="234"/>
        <end position="244"/>
    </location>
</feature>
<dbReference type="AlphaFoldDB" id="A0A5N5QU58"/>
<proteinExistence type="predicted"/>
<feature type="region of interest" description="Disordered" evidence="2">
    <location>
        <begin position="88"/>
        <end position="139"/>
    </location>
</feature>
<evidence type="ECO:0000256" key="1">
    <source>
        <dbReference type="SAM" id="Coils"/>
    </source>
</evidence>
<feature type="compositionally biased region" description="Pro residues" evidence="2">
    <location>
        <begin position="498"/>
        <end position="508"/>
    </location>
</feature>
<reference evidence="3 4" key="1">
    <citation type="journal article" date="2019" name="Fungal Biol. Biotechnol.">
        <title>Draft genome sequence of fastidious pathogen Ceratobasidium theobromae, which causes vascular-streak dieback in Theobroma cacao.</title>
        <authorList>
            <person name="Ali S.S."/>
            <person name="Asman A."/>
            <person name="Shao J."/>
            <person name="Firmansyah A.P."/>
            <person name="Susilo A.W."/>
            <person name="Rosmana A."/>
            <person name="McMahon P."/>
            <person name="Junaid M."/>
            <person name="Guest D."/>
            <person name="Kheng T.Y."/>
            <person name="Meinhardt L.W."/>
            <person name="Bailey B.A."/>
        </authorList>
    </citation>
    <scope>NUCLEOTIDE SEQUENCE [LARGE SCALE GENOMIC DNA]</scope>
    <source>
        <strain evidence="3 4">CT2</strain>
    </source>
</reference>
<organism evidence="3 4">
    <name type="scientific">Ceratobasidium theobromae</name>
    <dbReference type="NCBI Taxonomy" id="1582974"/>
    <lineage>
        <taxon>Eukaryota</taxon>
        <taxon>Fungi</taxon>
        <taxon>Dikarya</taxon>
        <taxon>Basidiomycota</taxon>
        <taxon>Agaricomycotina</taxon>
        <taxon>Agaricomycetes</taxon>
        <taxon>Cantharellales</taxon>
        <taxon>Ceratobasidiaceae</taxon>
        <taxon>Ceratobasidium</taxon>
    </lineage>
</organism>
<keyword evidence="4" id="KW-1185">Reference proteome</keyword>
<feature type="region of interest" description="Disordered" evidence="2">
    <location>
        <begin position="144"/>
        <end position="163"/>
    </location>
</feature>
<feature type="region of interest" description="Disordered" evidence="2">
    <location>
        <begin position="1"/>
        <end position="58"/>
    </location>
</feature>
<feature type="region of interest" description="Disordered" evidence="2">
    <location>
        <begin position="200"/>
        <end position="244"/>
    </location>
</feature>
<keyword evidence="1" id="KW-0175">Coiled coil</keyword>
<evidence type="ECO:0000313" key="4">
    <source>
        <dbReference type="Proteomes" id="UP000383932"/>
    </source>
</evidence>
<feature type="compositionally biased region" description="Polar residues" evidence="2">
    <location>
        <begin position="444"/>
        <end position="465"/>
    </location>
</feature>
<dbReference type="Proteomes" id="UP000383932">
    <property type="component" value="Unassembled WGS sequence"/>
</dbReference>
<dbReference type="OrthoDB" id="1897642at2759"/>
<evidence type="ECO:0000313" key="3">
    <source>
        <dbReference type="EMBL" id="KAB5594747.1"/>
    </source>
</evidence>
<dbReference type="InterPro" id="IPR015943">
    <property type="entry name" value="WD40/YVTN_repeat-like_dom_sf"/>
</dbReference>
<dbReference type="Gene3D" id="2.130.10.10">
    <property type="entry name" value="YVTN repeat-like/Quinoprotein amine dehydrogenase"/>
    <property type="match status" value="1"/>
</dbReference>
<feature type="compositionally biased region" description="Polar residues" evidence="2">
    <location>
        <begin position="101"/>
        <end position="114"/>
    </location>
</feature>
<feature type="compositionally biased region" description="Polar residues" evidence="2">
    <location>
        <begin position="300"/>
        <end position="317"/>
    </location>
</feature>
<comment type="caution">
    <text evidence="3">The sequence shown here is derived from an EMBL/GenBank/DDBJ whole genome shotgun (WGS) entry which is preliminary data.</text>
</comment>
<feature type="compositionally biased region" description="Polar residues" evidence="2">
    <location>
        <begin position="210"/>
        <end position="226"/>
    </location>
</feature>
<dbReference type="SUPFAM" id="SSF101908">
    <property type="entry name" value="Putative isomerase YbhE"/>
    <property type="match status" value="1"/>
</dbReference>
<evidence type="ECO:0000256" key="2">
    <source>
        <dbReference type="SAM" id="MobiDB-lite"/>
    </source>
</evidence>
<feature type="region of interest" description="Disordered" evidence="2">
    <location>
        <begin position="294"/>
        <end position="319"/>
    </location>
</feature>
<protein>
    <submittedName>
        <fullName evidence="3">Fas-binding factor</fullName>
    </submittedName>
</protein>
<name>A0A5N5QU58_9AGAM</name>